<dbReference type="RefSeq" id="WP_164334260.1">
    <property type="nucleotide sequence ID" value="NZ_JAAGMU010000610.1"/>
</dbReference>
<name>A0A6G3U2C7_9ACTN</name>
<dbReference type="AlphaFoldDB" id="A0A6G3U2C7"/>
<organism evidence="3">
    <name type="scientific">Streptomyces sp. SID7958</name>
    <dbReference type="NCBI Taxonomy" id="2706093"/>
    <lineage>
        <taxon>Bacteria</taxon>
        <taxon>Bacillati</taxon>
        <taxon>Actinomycetota</taxon>
        <taxon>Actinomycetes</taxon>
        <taxon>Kitasatosporales</taxon>
        <taxon>Streptomycetaceae</taxon>
        <taxon>Streptomyces</taxon>
    </lineage>
</organism>
<evidence type="ECO:0000313" key="3">
    <source>
        <dbReference type="EMBL" id="NEC79903.1"/>
    </source>
</evidence>
<dbReference type="Pfam" id="PF25116">
    <property type="entry name" value="CBM87_Agd3"/>
    <property type="match status" value="1"/>
</dbReference>
<feature type="domain" description="Agd3 CBM87" evidence="2">
    <location>
        <begin position="82"/>
        <end position="181"/>
    </location>
</feature>
<gene>
    <name evidence="3" type="ORF">G3I38_11785</name>
</gene>
<sequence length="697" mass="76513">MRPSAQTLKPRGPLVLLALMVVGLVPLLITLGVAPPGTGRQAALADNAVPPQPHVPAKQLVPVRGDAPPDRPAEPGEQVALRQLVVATDKQDFGLAAWRSVLDRIGTPYDVLLTNDHPIDEDALVRDDGTGKYNAVLLTNNTLTDASGSSSSVSRAEWDRLWQYERTYKVRQVSLNASPDTLPCLRAESEGPVGKRPVDVGLTAEGRKVFDYLAPDAKLPLSESYLYRSQPAPGCRARPLLTLGSSVVGYVDPDEDGGREELSVGFSVGPDDTMNRLLGFGLVRWATRGVFLGEQRHWLNVDVDDWFLTTQRGPTPESGPVRSYRVTGPETLSLSRQQEAFRKRYPLAGDFRLNLAFNGSLLDPDAPATCDPEGPADDLTSYSLCLKDEFRWISHTMTHPQMNKTPYERDYNEINDNLARAAAVGLPVPATVLKTPEYSGLGAYADRPDSLDEPVDHGLEASNKDLLRAAADLGVEYLHGNIDFPGHRPSCFNCGIRHPLERDVMVVPDWPTMVAFQATDPPEQVALYRNTTVPKDSPAVRADYRRTIDEQADVALAHLMSGSVYSHTLHQGNAHAYAPGRSLTFDWLNALLARYSRYYDVPLRNVDWLTLAAYVDARTRHFAELDHHEDAVWNRVTGAVTYTPSGDNSLFVTGVETRPATAADQRGPDEAEKYGSDTVSRLGLTEGETVTLTARPR</sequence>
<comment type="caution">
    <text evidence="3">The sequence shown here is derived from an EMBL/GenBank/DDBJ whole genome shotgun (WGS) entry which is preliminary data.</text>
</comment>
<feature type="compositionally biased region" description="Basic and acidic residues" evidence="1">
    <location>
        <begin position="666"/>
        <end position="675"/>
    </location>
</feature>
<feature type="region of interest" description="Disordered" evidence="1">
    <location>
        <begin position="50"/>
        <end position="75"/>
    </location>
</feature>
<evidence type="ECO:0000259" key="2">
    <source>
        <dbReference type="Pfam" id="PF25116"/>
    </source>
</evidence>
<dbReference type="InterPro" id="IPR056827">
    <property type="entry name" value="CBM87_Agd3"/>
</dbReference>
<proteinExistence type="predicted"/>
<evidence type="ECO:0000256" key="1">
    <source>
        <dbReference type="SAM" id="MobiDB-lite"/>
    </source>
</evidence>
<accession>A0A6G3U2C7</accession>
<feature type="region of interest" description="Disordered" evidence="1">
    <location>
        <begin position="659"/>
        <end position="678"/>
    </location>
</feature>
<reference evidence="3" key="1">
    <citation type="submission" date="2020-01" db="EMBL/GenBank/DDBJ databases">
        <title>Insect and environment-associated Actinomycetes.</title>
        <authorList>
            <person name="Currrie C."/>
            <person name="Chevrette M."/>
            <person name="Carlson C."/>
            <person name="Stubbendieck R."/>
            <person name="Wendt-Pienkowski E."/>
        </authorList>
    </citation>
    <scope>NUCLEOTIDE SEQUENCE</scope>
    <source>
        <strain evidence="3">SID7958</strain>
    </source>
</reference>
<dbReference type="EMBL" id="JAAGMU010000610">
    <property type="protein sequence ID" value="NEC79903.1"/>
    <property type="molecule type" value="Genomic_DNA"/>
</dbReference>
<protein>
    <recommendedName>
        <fullName evidence="2">Agd3 CBM87 domain-containing protein</fullName>
    </recommendedName>
</protein>